<gene>
    <name evidence="2" type="ORF">FH972_024408</name>
</gene>
<name>A0A5N6KY93_9ROSI</name>
<feature type="signal peptide" evidence="1">
    <location>
        <begin position="1"/>
        <end position="18"/>
    </location>
</feature>
<feature type="chain" id="PRO_5024404434" evidence="1">
    <location>
        <begin position="19"/>
        <end position="257"/>
    </location>
</feature>
<evidence type="ECO:0000313" key="3">
    <source>
        <dbReference type="Proteomes" id="UP000327013"/>
    </source>
</evidence>
<dbReference type="EMBL" id="VIBQ01000017">
    <property type="protein sequence ID" value="KAB8360671.1"/>
    <property type="molecule type" value="Genomic_DNA"/>
</dbReference>
<organism evidence="2 3">
    <name type="scientific">Carpinus fangiana</name>
    <dbReference type="NCBI Taxonomy" id="176857"/>
    <lineage>
        <taxon>Eukaryota</taxon>
        <taxon>Viridiplantae</taxon>
        <taxon>Streptophyta</taxon>
        <taxon>Embryophyta</taxon>
        <taxon>Tracheophyta</taxon>
        <taxon>Spermatophyta</taxon>
        <taxon>Magnoliopsida</taxon>
        <taxon>eudicotyledons</taxon>
        <taxon>Gunneridae</taxon>
        <taxon>Pentapetalae</taxon>
        <taxon>rosids</taxon>
        <taxon>fabids</taxon>
        <taxon>Fagales</taxon>
        <taxon>Betulaceae</taxon>
        <taxon>Carpinus</taxon>
    </lineage>
</organism>
<dbReference type="OrthoDB" id="5428890at2759"/>
<sequence>MTGLRAMICLAIPATSSAQRVRGTSGHEVEIDLLAGQCILRTIRGLVATYLGNACDAQLTTNFNEDEEPYQRLLLASCRVMQILRAKKDMSINRLQQQLVQESVLMPHEEDRDKRKQHQLIFGILGWISLLYLPAPHVRIESFKINGIAMIPPKKTSVNSEKAQRPIDELLRAFGPILPTSPDHFDPSPSSAPHSRLKFHVASLSAATLISLTKVKLVWVEAISAHLEFDTTIPELYIFKLPSFCNLQQSDDSIISV</sequence>
<proteinExistence type="predicted"/>
<protein>
    <submittedName>
        <fullName evidence="2">Uncharacterized protein</fullName>
    </submittedName>
</protein>
<evidence type="ECO:0000256" key="1">
    <source>
        <dbReference type="SAM" id="SignalP"/>
    </source>
</evidence>
<reference evidence="2 3" key="1">
    <citation type="submission" date="2019-06" db="EMBL/GenBank/DDBJ databases">
        <title>A chromosomal-level reference genome of Carpinus fangiana (Coryloideae, Betulaceae).</title>
        <authorList>
            <person name="Yang X."/>
            <person name="Wang Z."/>
            <person name="Zhang L."/>
            <person name="Hao G."/>
            <person name="Liu J."/>
            <person name="Yang Y."/>
        </authorList>
    </citation>
    <scope>NUCLEOTIDE SEQUENCE [LARGE SCALE GENOMIC DNA]</scope>
    <source>
        <strain evidence="2">Cfa_2016G</strain>
        <tissue evidence="2">Leaf</tissue>
    </source>
</reference>
<dbReference type="Proteomes" id="UP000327013">
    <property type="component" value="Unassembled WGS sequence"/>
</dbReference>
<accession>A0A5N6KY93</accession>
<dbReference type="AlphaFoldDB" id="A0A5N6KY93"/>
<evidence type="ECO:0000313" key="2">
    <source>
        <dbReference type="EMBL" id="KAB8360671.1"/>
    </source>
</evidence>
<comment type="caution">
    <text evidence="2">The sequence shown here is derived from an EMBL/GenBank/DDBJ whole genome shotgun (WGS) entry which is preliminary data.</text>
</comment>
<keyword evidence="1" id="KW-0732">Signal</keyword>
<keyword evidence="3" id="KW-1185">Reference proteome</keyword>